<dbReference type="InterPro" id="IPR050534">
    <property type="entry name" value="Coronavir_polyprotein_1ab"/>
</dbReference>
<evidence type="ECO:0000256" key="1">
    <source>
        <dbReference type="ARBA" id="ARBA00022741"/>
    </source>
</evidence>
<name>A0A838CTY8_9BACI</name>
<dbReference type="GO" id="GO:0005524">
    <property type="term" value="F:ATP binding"/>
    <property type="evidence" value="ECO:0007669"/>
    <property type="project" value="UniProtKB-KW"/>
</dbReference>
<feature type="domain" description="DNA2/NAM7 helicase-like C-terminal" evidence="5">
    <location>
        <begin position="607"/>
        <end position="780"/>
    </location>
</feature>
<dbReference type="SUPFAM" id="SSF52540">
    <property type="entry name" value="P-loop containing nucleoside triphosphate hydrolases"/>
    <property type="match status" value="1"/>
</dbReference>
<comment type="caution">
    <text evidence="6">The sequence shown here is derived from an EMBL/GenBank/DDBJ whole genome shotgun (WGS) entry which is preliminary data.</text>
</comment>
<dbReference type="GO" id="GO:0043139">
    <property type="term" value="F:5'-3' DNA helicase activity"/>
    <property type="evidence" value="ECO:0007669"/>
    <property type="project" value="TreeGrafter"/>
</dbReference>
<evidence type="ECO:0000256" key="2">
    <source>
        <dbReference type="ARBA" id="ARBA00022801"/>
    </source>
</evidence>
<keyword evidence="1" id="KW-0547">Nucleotide-binding</keyword>
<keyword evidence="3" id="KW-0347">Helicase</keyword>
<reference evidence="6 7" key="1">
    <citation type="journal article" date="2004" name="Extremophiles">
        <title>Halobacillus locisalis sp. nov., a halophilic bacterium isolated from a marine solar saltern of the Yellow Sea in Korea.</title>
        <authorList>
            <person name="Yoon J.H."/>
            <person name="Kang K.H."/>
            <person name="Oh T.K."/>
            <person name="Park Y.H."/>
        </authorList>
    </citation>
    <scope>NUCLEOTIDE SEQUENCE [LARGE SCALE GENOMIC DNA]</scope>
    <source>
        <strain evidence="6 7">KCTC 3788</strain>
    </source>
</reference>
<keyword evidence="4" id="KW-0067">ATP-binding</keyword>
<dbReference type="EMBL" id="JACEFG010000002">
    <property type="protein sequence ID" value="MBA2175450.1"/>
    <property type="molecule type" value="Genomic_DNA"/>
</dbReference>
<dbReference type="PANTHER" id="PTHR43788:SF8">
    <property type="entry name" value="DNA-BINDING PROTEIN SMUBP-2"/>
    <property type="match status" value="1"/>
</dbReference>
<organism evidence="6 7">
    <name type="scientific">Halobacillus locisalis</name>
    <dbReference type="NCBI Taxonomy" id="220753"/>
    <lineage>
        <taxon>Bacteria</taxon>
        <taxon>Bacillati</taxon>
        <taxon>Bacillota</taxon>
        <taxon>Bacilli</taxon>
        <taxon>Bacillales</taxon>
        <taxon>Bacillaceae</taxon>
        <taxon>Halobacillus</taxon>
    </lineage>
</organism>
<keyword evidence="7" id="KW-1185">Reference proteome</keyword>
<dbReference type="CDD" id="cd18808">
    <property type="entry name" value="SF1_C_Upf1"/>
    <property type="match status" value="1"/>
</dbReference>
<dbReference type="AlphaFoldDB" id="A0A838CTY8"/>
<sequence>MQMIEYLKNSLIDSERFATKYTDIQDEAYIISREDLQSGNVSKELLNNLPQQEIDVLINPVRLKKKHQHMTDEMIAPLWIPALLNQDGHLSPHPRDLPWMSVYYLFPSRTGESSIGYVEEYEMFYEDRTLTLENWDECWDFSQQLFEQITGYSFDGFSHDSYTLLEGAALSINPQGTNRKQGFISVLDDLQNTPADEHPLMFRAFTNLEKTEKQLLDRPETFITQHKRHLGHMSATSPLSTSQRQALYYFFEEEEGSTFAINGPPGTGKSMLLNCIVASSWVERALEQSEPDFLVASAIDHFTSLDLAHQYKADHDSGLTLAGRWIPDVDSYSLYATVDSMNVSSLPLFYQNDPSAYQKRLRDPDYVKKAEDSFLSHYETYAGQKLASVEEATSAIHEELQALCDDMQNAFSIVEKENESDVELWMREQTGESGSTEDMLHYLDIQHRYQAFLLASHYWEGRWIIEAKKGQNEPYSLHHDIKFLSKLTPLIVMPSLHMPYFFTEGENFERPVYDRIDWLMIEEAGQMLPELAPIMAAFTKSLIAVGDIHQVKPQWNITKTFDVVNVLNSGWTENSPEKFFNSGIASSNGSALLIAQRLSKHQVHPDIGGVFLTEHRRSVPEVIEYCNQLIYKSWLTPIRESIADYPFSHLGIQHTEGEVTHHQAGLSNEKEAETVVQWILDHKDKLKEYYERKRVENIIAIITPFPEQKQLLENKLSERELNRVTVGTIHMMQGSSSPVVLFSPVYQDNQSKVLSFDEDETLLNVAVSRAKESFLVFGNQQIFNPDSNLPSGLLARLADNS</sequence>
<dbReference type="Gene3D" id="3.40.50.300">
    <property type="entry name" value="P-loop containing nucleotide triphosphate hydrolases"/>
    <property type="match status" value="2"/>
</dbReference>
<proteinExistence type="predicted"/>
<dbReference type="InterPro" id="IPR047187">
    <property type="entry name" value="SF1_C_Upf1"/>
</dbReference>
<dbReference type="Pfam" id="PF13087">
    <property type="entry name" value="AAA_12"/>
    <property type="match status" value="1"/>
</dbReference>
<evidence type="ECO:0000313" key="7">
    <source>
        <dbReference type="Proteomes" id="UP000571017"/>
    </source>
</evidence>
<evidence type="ECO:0000313" key="6">
    <source>
        <dbReference type="EMBL" id="MBA2175450.1"/>
    </source>
</evidence>
<accession>A0A838CTY8</accession>
<dbReference type="InterPro" id="IPR041679">
    <property type="entry name" value="DNA2/NAM7-like_C"/>
</dbReference>
<dbReference type="InterPro" id="IPR027417">
    <property type="entry name" value="P-loop_NTPase"/>
</dbReference>
<evidence type="ECO:0000256" key="4">
    <source>
        <dbReference type="ARBA" id="ARBA00022840"/>
    </source>
</evidence>
<gene>
    <name evidence="6" type="ORF">H0266_11150</name>
</gene>
<dbReference type="RefSeq" id="WP_181472460.1">
    <property type="nucleotide sequence ID" value="NZ_JACEFG010000002.1"/>
</dbReference>
<dbReference type="GO" id="GO:0016787">
    <property type="term" value="F:hydrolase activity"/>
    <property type="evidence" value="ECO:0007669"/>
    <property type="project" value="UniProtKB-KW"/>
</dbReference>
<evidence type="ECO:0000256" key="3">
    <source>
        <dbReference type="ARBA" id="ARBA00022806"/>
    </source>
</evidence>
<evidence type="ECO:0000259" key="5">
    <source>
        <dbReference type="Pfam" id="PF13087"/>
    </source>
</evidence>
<protein>
    <recommendedName>
        <fullName evidence="5">DNA2/NAM7 helicase-like C-terminal domain-containing protein</fullName>
    </recommendedName>
</protein>
<dbReference type="PANTHER" id="PTHR43788">
    <property type="entry name" value="DNA2/NAM7 HELICASE FAMILY MEMBER"/>
    <property type="match status" value="1"/>
</dbReference>
<keyword evidence="2" id="KW-0378">Hydrolase</keyword>
<dbReference type="Proteomes" id="UP000571017">
    <property type="component" value="Unassembled WGS sequence"/>
</dbReference>